<dbReference type="Gene3D" id="3.20.20.370">
    <property type="entry name" value="Glycoside hydrolase/deacetylase"/>
    <property type="match status" value="1"/>
</dbReference>
<accession>A0ABU0LGI3</accession>
<dbReference type="SUPFAM" id="SSF88713">
    <property type="entry name" value="Glycoside hydrolase/deacetylase"/>
    <property type="match status" value="1"/>
</dbReference>
<name>A0ABU0LGI3_XANAG</name>
<keyword evidence="2" id="KW-0479">Metal-binding</keyword>
<dbReference type="EMBL" id="JAUSVY010000007">
    <property type="protein sequence ID" value="MDQ0506254.1"/>
    <property type="molecule type" value="Genomic_DNA"/>
</dbReference>
<dbReference type="InterPro" id="IPR006879">
    <property type="entry name" value="YdjC-like"/>
</dbReference>
<proteinExistence type="predicted"/>
<keyword evidence="4" id="KW-0460">Magnesium</keyword>
<dbReference type="RefSeq" id="WP_237345679.1">
    <property type="nucleotide sequence ID" value="NZ_JABWGX010000012.1"/>
</dbReference>
<evidence type="ECO:0000256" key="3">
    <source>
        <dbReference type="ARBA" id="ARBA00022801"/>
    </source>
</evidence>
<organism evidence="6 7">
    <name type="scientific">Xanthobacter agilis</name>
    <dbReference type="NCBI Taxonomy" id="47492"/>
    <lineage>
        <taxon>Bacteria</taxon>
        <taxon>Pseudomonadati</taxon>
        <taxon>Pseudomonadota</taxon>
        <taxon>Alphaproteobacteria</taxon>
        <taxon>Hyphomicrobiales</taxon>
        <taxon>Xanthobacteraceae</taxon>
        <taxon>Xanthobacter</taxon>
    </lineage>
</organism>
<sequence>MKHIILCADDYAIAPGVSTAIRRLIAGRRINATSVMTIFPGLPDEARQLKSVVADKEVSVGLHITLTGGTAPLTPWIDGANLPPLGELVLRAFTGRLDARAIAAEIDAQFTAFADAFGRPPDHVDGHQHVHVLPGIRGAVLKATRRHAPGAWLRNVKPATAALIGLDLKGRLIGAFGHGFAQDAARIGLATNTGFAGAYDFGADHDFAPLLTHFLKGVPDGAVVMVHPGHVDDPLTARDPVTHQREVEFEVLHGPLMPAILAETDVRLF</sequence>
<evidence type="ECO:0000256" key="5">
    <source>
        <dbReference type="ARBA" id="ARBA00023277"/>
    </source>
</evidence>
<dbReference type="InterPro" id="IPR011330">
    <property type="entry name" value="Glyco_hydro/deAcase_b/a-brl"/>
</dbReference>
<keyword evidence="5" id="KW-0119">Carbohydrate metabolism</keyword>
<dbReference type="EC" id="3.5.1.105" evidence="6"/>
<comment type="caution">
    <text evidence="6">The sequence shown here is derived from an EMBL/GenBank/DDBJ whole genome shotgun (WGS) entry which is preliminary data.</text>
</comment>
<protein>
    <submittedName>
        <fullName evidence="6">Glycoside hydrolase/deacetylase ChbG (UPF0249 family)</fullName>
        <ecNumber evidence="6">3.5.1.105</ecNumber>
    </submittedName>
</protein>
<keyword evidence="7" id="KW-1185">Reference proteome</keyword>
<evidence type="ECO:0000256" key="1">
    <source>
        <dbReference type="ARBA" id="ARBA00001946"/>
    </source>
</evidence>
<gene>
    <name evidence="6" type="ORF">QOZ94_003063</name>
</gene>
<dbReference type="Pfam" id="PF04794">
    <property type="entry name" value="YdjC"/>
    <property type="match status" value="1"/>
</dbReference>
<evidence type="ECO:0000256" key="2">
    <source>
        <dbReference type="ARBA" id="ARBA00022723"/>
    </source>
</evidence>
<evidence type="ECO:0000313" key="7">
    <source>
        <dbReference type="Proteomes" id="UP001241747"/>
    </source>
</evidence>
<dbReference type="CDD" id="cd10807">
    <property type="entry name" value="YdjC_like_3"/>
    <property type="match status" value="1"/>
</dbReference>
<dbReference type="Proteomes" id="UP001241747">
    <property type="component" value="Unassembled WGS sequence"/>
</dbReference>
<keyword evidence="3 6" id="KW-0378">Hydrolase</keyword>
<evidence type="ECO:0000256" key="4">
    <source>
        <dbReference type="ARBA" id="ARBA00022842"/>
    </source>
</evidence>
<dbReference type="PANTHER" id="PTHR31609">
    <property type="entry name" value="YDJC DEACETYLASE FAMILY MEMBER"/>
    <property type="match status" value="1"/>
</dbReference>
<reference evidence="6 7" key="1">
    <citation type="submission" date="2023-07" db="EMBL/GenBank/DDBJ databases">
        <title>Genomic Encyclopedia of Type Strains, Phase IV (KMG-IV): sequencing the most valuable type-strain genomes for metagenomic binning, comparative biology and taxonomic classification.</title>
        <authorList>
            <person name="Goeker M."/>
        </authorList>
    </citation>
    <scope>NUCLEOTIDE SEQUENCE [LARGE SCALE GENOMIC DNA]</scope>
    <source>
        <strain evidence="6 7">DSM 3770</strain>
    </source>
</reference>
<dbReference type="PANTHER" id="PTHR31609:SF1">
    <property type="entry name" value="CARBOHYDRATE DEACETYLASE"/>
    <property type="match status" value="1"/>
</dbReference>
<evidence type="ECO:0000313" key="6">
    <source>
        <dbReference type="EMBL" id="MDQ0506254.1"/>
    </source>
</evidence>
<dbReference type="GO" id="GO:0036311">
    <property type="term" value="F:chitin disaccharide deacetylase activity"/>
    <property type="evidence" value="ECO:0007669"/>
    <property type="project" value="UniProtKB-EC"/>
</dbReference>
<comment type="cofactor">
    <cofactor evidence="1">
        <name>Mg(2+)</name>
        <dbReference type="ChEBI" id="CHEBI:18420"/>
    </cofactor>
</comment>